<dbReference type="EMBL" id="JBHTIW010000005">
    <property type="protein sequence ID" value="MFD0920161.1"/>
    <property type="molecule type" value="Genomic_DNA"/>
</dbReference>
<proteinExistence type="predicted"/>
<protein>
    <recommendedName>
        <fullName evidence="3">T4 beta protein</fullName>
    </recommendedName>
</protein>
<dbReference type="RefSeq" id="WP_345600861.1">
    <property type="nucleotide sequence ID" value="NZ_BAABLT010000020.1"/>
</dbReference>
<dbReference type="InterPro" id="IPR025683">
    <property type="entry name" value="Protein_beta"/>
</dbReference>
<sequence length="359" mass="39200">MAGDFSALVALRAKQGEFTALDEWDRVEQIRSVQPLLELEPSSSPRKQFAKVEEVARKLHQHGRHLMIDASDVAHVDGFGNGPAGALGELADRLDGPADLLGDYPVPFEPVVRCGLSNEELPACANLCEELGLGAAVRFRPAEDTKEDLDRVLDKLRLDTPDLDLIIDLQYVPEVTAAHTDRALKALRTVTTAGPFRSTTLLSGSIPPSLKEVSSPEQPRTEEALWRLLNEEGSLELRLGDYGVVHPGPSTGFRSKHVSLKYSTSGRWAYSRQPIDEATGDATTESPRAATLRAICRDLVDSDHYSGTQFSWGDREIATASHDRGTKWGLPSRPVALATSHHLAYLTAQTATAAHDDQR</sequence>
<evidence type="ECO:0000313" key="2">
    <source>
        <dbReference type="Proteomes" id="UP001597018"/>
    </source>
</evidence>
<reference evidence="2" key="1">
    <citation type="journal article" date="2019" name="Int. J. Syst. Evol. Microbiol.">
        <title>The Global Catalogue of Microorganisms (GCM) 10K type strain sequencing project: providing services to taxonomists for standard genome sequencing and annotation.</title>
        <authorList>
            <consortium name="The Broad Institute Genomics Platform"/>
            <consortium name="The Broad Institute Genome Sequencing Center for Infectious Disease"/>
            <person name="Wu L."/>
            <person name="Ma J."/>
        </authorList>
    </citation>
    <scope>NUCLEOTIDE SEQUENCE [LARGE SCALE GENOMIC DNA]</scope>
    <source>
        <strain evidence="2">CCUG 56401</strain>
    </source>
</reference>
<evidence type="ECO:0000313" key="1">
    <source>
        <dbReference type="EMBL" id="MFD0920161.1"/>
    </source>
</evidence>
<dbReference type="Pfam" id="PF14350">
    <property type="entry name" value="Beta_protein"/>
    <property type="match status" value="1"/>
</dbReference>
<keyword evidence="2" id="KW-1185">Reference proteome</keyword>
<dbReference type="Proteomes" id="UP001597018">
    <property type="component" value="Unassembled WGS sequence"/>
</dbReference>
<organism evidence="1 2">
    <name type="scientific">Saccharopolyspora rosea</name>
    <dbReference type="NCBI Taxonomy" id="524884"/>
    <lineage>
        <taxon>Bacteria</taxon>
        <taxon>Bacillati</taxon>
        <taxon>Actinomycetota</taxon>
        <taxon>Actinomycetes</taxon>
        <taxon>Pseudonocardiales</taxon>
        <taxon>Pseudonocardiaceae</taxon>
        <taxon>Saccharopolyspora</taxon>
    </lineage>
</organism>
<name>A0ABW3FNQ3_9PSEU</name>
<evidence type="ECO:0008006" key="3">
    <source>
        <dbReference type="Google" id="ProtNLM"/>
    </source>
</evidence>
<gene>
    <name evidence="1" type="ORF">ACFQ16_10450</name>
</gene>
<comment type="caution">
    <text evidence="1">The sequence shown here is derived from an EMBL/GenBank/DDBJ whole genome shotgun (WGS) entry which is preliminary data.</text>
</comment>
<accession>A0ABW3FNQ3</accession>